<protein>
    <submittedName>
        <fullName evidence="1">Uncharacterized protein</fullName>
    </submittedName>
</protein>
<accession>A0A2I0JWL4</accession>
<comment type="caution">
    <text evidence="1">The sequence shown here is derived from an EMBL/GenBank/DDBJ whole genome shotgun (WGS) entry which is preliminary data.</text>
</comment>
<organism evidence="1 2">
    <name type="scientific">Punica granatum</name>
    <name type="common">Pomegranate</name>
    <dbReference type="NCBI Taxonomy" id="22663"/>
    <lineage>
        <taxon>Eukaryota</taxon>
        <taxon>Viridiplantae</taxon>
        <taxon>Streptophyta</taxon>
        <taxon>Embryophyta</taxon>
        <taxon>Tracheophyta</taxon>
        <taxon>Spermatophyta</taxon>
        <taxon>Magnoliopsida</taxon>
        <taxon>eudicotyledons</taxon>
        <taxon>Gunneridae</taxon>
        <taxon>Pentapetalae</taxon>
        <taxon>rosids</taxon>
        <taxon>malvids</taxon>
        <taxon>Myrtales</taxon>
        <taxon>Lythraceae</taxon>
        <taxon>Punica</taxon>
    </lineage>
</organism>
<evidence type="ECO:0000313" key="1">
    <source>
        <dbReference type="EMBL" id="PKI60652.1"/>
    </source>
</evidence>
<keyword evidence="2" id="KW-1185">Reference proteome</keyword>
<evidence type="ECO:0000313" key="2">
    <source>
        <dbReference type="Proteomes" id="UP000233551"/>
    </source>
</evidence>
<name>A0A2I0JWL4_PUNGR</name>
<sequence length="223" mass="24731">MKSRRGTVGQMNLSTRKLTKMCCMTGPVTQLAEDHGSRPKMLSWAERRVAKRYWAAISEVGPVGERPNEKARVASLTRVHFTRTGINSRPEALNFLPVRPESFTLSTRDLIREGLELVSAHREHSVRLGENDWFPIGTKTRVDASVDCSRYSRLDLTAPSVPVVVLSGATTLPSTQFLRLSLIGIVGKDMGRTVEIEEEEGRVVRVEDDEFSAIVPRGKSGNG</sequence>
<proteinExistence type="predicted"/>
<gene>
    <name evidence="1" type="ORF">CRG98_018953</name>
</gene>
<reference evidence="1 2" key="1">
    <citation type="submission" date="2017-11" db="EMBL/GenBank/DDBJ databases">
        <title>De-novo sequencing of pomegranate (Punica granatum L.) genome.</title>
        <authorList>
            <person name="Akparov Z."/>
            <person name="Amiraslanov A."/>
            <person name="Hajiyeva S."/>
            <person name="Abbasov M."/>
            <person name="Kaur K."/>
            <person name="Hamwieh A."/>
            <person name="Solovyev V."/>
            <person name="Salamov A."/>
            <person name="Braich B."/>
            <person name="Kosarev P."/>
            <person name="Mahmoud A."/>
            <person name="Hajiyev E."/>
            <person name="Babayeva S."/>
            <person name="Izzatullayeva V."/>
            <person name="Mammadov A."/>
            <person name="Mammadov A."/>
            <person name="Sharifova S."/>
            <person name="Ojaghi J."/>
            <person name="Eynullazada K."/>
            <person name="Bayramov B."/>
            <person name="Abdulazimova A."/>
            <person name="Shahmuradov I."/>
        </authorList>
    </citation>
    <scope>NUCLEOTIDE SEQUENCE [LARGE SCALE GENOMIC DNA]</scope>
    <source>
        <strain evidence="2">cv. AG2017</strain>
        <tissue evidence="1">Leaf</tissue>
    </source>
</reference>
<dbReference type="EMBL" id="PGOL01001137">
    <property type="protein sequence ID" value="PKI60652.1"/>
    <property type="molecule type" value="Genomic_DNA"/>
</dbReference>
<dbReference type="Proteomes" id="UP000233551">
    <property type="component" value="Unassembled WGS sequence"/>
</dbReference>
<dbReference type="AlphaFoldDB" id="A0A2I0JWL4"/>